<feature type="transmembrane region" description="Helical" evidence="1">
    <location>
        <begin position="89"/>
        <end position="108"/>
    </location>
</feature>
<dbReference type="RefSeq" id="WP_169279236.1">
    <property type="nucleotide sequence ID" value="NZ_CP051680.1"/>
</dbReference>
<dbReference type="Proteomes" id="UP000502248">
    <property type="component" value="Chromosome"/>
</dbReference>
<dbReference type="EMBL" id="CP051680">
    <property type="protein sequence ID" value="QJD82940.1"/>
    <property type="molecule type" value="Genomic_DNA"/>
</dbReference>
<keyword evidence="1" id="KW-0812">Transmembrane</keyword>
<name>A0A7Z2ZKK7_9BACL</name>
<feature type="transmembrane region" description="Helical" evidence="1">
    <location>
        <begin position="46"/>
        <end position="69"/>
    </location>
</feature>
<accession>A0A7Z2ZKK7</accession>
<keyword evidence="1" id="KW-1133">Transmembrane helix</keyword>
<keyword evidence="3" id="KW-1185">Reference proteome</keyword>
<protein>
    <submittedName>
        <fullName evidence="2">Uncharacterized protein</fullName>
    </submittedName>
</protein>
<sequence>MGAFAVHLKATYLQMRIYIWCVMILILLGRLAEFIVSFFIDGNPNTGLSAANMLILILLFTAIVLPLTYYKRIVHLGASREQYYKSLQFVFAVWAAAIALFNSLWLLLEENVFRSYSKTVDLAKAFHWDDFGLAGSFVYQLAFYLMVMALISMLVSGYYHPVGWLLWAVLIAAIPLGTAIPSLRVHVVSFFKTLLFNGSLLAGVGFNLLLFLVFVAGGWLFTRGRTH</sequence>
<organism evidence="2 3">
    <name type="scientific">Cohnella herbarum</name>
    <dbReference type="NCBI Taxonomy" id="2728023"/>
    <lineage>
        <taxon>Bacteria</taxon>
        <taxon>Bacillati</taxon>
        <taxon>Bacillota</taxon>
        <taxon>Bacilli</taxon>
        <taxon>Bacillales</taxon>
        <taxon>Paenibacillaceae</taxon>
        <taxon>Cohnella</taxon>
    </lineage>
</organism>
<evidence type="ECO:0000313" key="2">
    <source>
        <dbReference type="EMBL" id="QJD82940.1"/>
    </source>
</evidence>
<feature type="transmembrane region" description="Helical" evidence="1">
    <location>
        <begin position="17"/>
        <end position="40"/>
    </location>
</feature>
<keyword evidence="1" id="KW-0472">Membrane</keyword>
<evidence type="ECO:0000313" key="3">
    <source>
        <dbReference type="Proteomes" id="UP000502248"/>
    </source>
</evidence>
<evidence type="ECO:0000256" key="1">
    <source>
        <dbReference type="SAM" id="Phobius"/>
    </source>
</evidence>
<feature type="transmembrane region" description="Helical" evidence="1">
    <location>
        <begin position="162"/>
        <end position="180"/>
    </location>
</feature>
<dbReference type="AlphaFoldDB" id="A0A7Z2ZKK7"/>
<proteinExistence type="predicted"/>
<gene>
    <name evidence="2" type="ORF">HH215_06965</name>
</gene>
<feature type="transmembrane region" description="Helical" evidence="1">
    <location>
        <begin position="137"/>
        <end position="155"/>
    </location>
</feature>
<dbReference type="KEGG" id="cheb:HH215_06965"/>
<reference evidence="2 3" key="1">
    <citation type="submission" date="2020-04" db="EMBL/GenBank/DDBJ databases">
        <title>Genome sequencing of novel species.</title>
        <authorList>
            <person name="Heo J."/>
            <person name="Kim S.-J."/>
            <person name="Kim J.-S."/>
            <person name="Hong S.-B."/>
            <person name="Kwon S.-W."/>
        </authorList>
    </citation>
    <scope>NUCLEOTIDE SEQUENCE [LARGE SCALE GENOMIC DNA]</scope>
    <source>
        <strain evidence="2 3">MFER-1</strain>
    </source>
</reference>
<feature type="transmembrane region" description="Helical" evidence="1">
    <location>
        <begin position="200"/>
        <end position="221"/>
    </location>
</feature>